<feature type="compositionally biased region" description="Basic and acidic residues" evidence="1">
    <location>
        <begin position="169"/>
        <end position="183"/>
    </location>
</feature>
<sequence>ETGAARGHDAGGNVGGAARVVGGGWLRRRRTLWRVAGDAPRRGAGGVRGLAGAGGQPDRQFRPGGRGLGEAGGGRGGDGGAAAVGGGPGRGRGAGGAAVRSAGEFAGPLAVQDRGGAGAGVVRPRVAGAGAGGGGGEGAAVSGAAEPLRGVPGQPAGAGGGPRRGSRGRGRDHGRLLPHEHRGGGYRGQHPGRRAARRLRPRRRQQPPPTRARAPGFWAGLRRPESHRLRRLAGDRVPGGRRENGGAAGEHGAAAGVVGRGV</sequence>
<feature type="non-terminal residue" evidence="2">
    <location>
        <position position="262"/>
    </location>
</feature>
<feature type="region of interest" description="Disordered" evidence="1">
    <location>
        <begin position="126"/>
        <end position="262"/>
    </location>
</feature>
<feature type="compositionally biased region" description="Low complexity" evidence="1">
    <location>
        <begin position="250"/>
        <end position="262"/>
    </location>
</feature>
<dbReference type="EMBL" id="CADCWE010000004">
    <property type="protein sequence ID" value="CAA9518555.1"/>
    <property type="molecule type" value="Genomic_DNA"/>
</dbReference>
<feature type="compositionally biased region" description="Gly residues" evidence="1">
    <location>
        <begin position="43"/>
        <end position="55"/>
    </location>
</feature>
<feature type="compositionally biased region" description="Basic residues" evidence="1">
    <location>
        <begin position="190"/>
        <end position="205"/>
    </location>
</feature>
<name>A0A6J4TAG6_9BACT</name>
<gene>
    <name evidence="2" type="ORF">AVDCRST_MAG73-45</name>
</gene>
<evidence type="ECO:0000256" key="1">
    <source>
        <dbReference type="SAM" id="MobiDB-lite"/>
    </source>
</evidence>
<feature type="compositionally biased region" description="Basic and acidic residues" evidence="1">
    <location>
        <begin position="222"/>
        <end position="244"/>
    </location>
</feature>
<accession>A0A6J4TAG6</accession>
<organism evidence="2">
    <name type="scientific">uncultured Thermomicrobiales bacterium</name>
    <dbReference type="NCBI Taxonomy" id="1645740"/>
    <lineage>
        <taxon>Bacteria</taxon>
        <taxon>Pseudomonadati</taxon>
        <taxon>Thermomicrobiota</taxon>
        <taxon>Thermomicrobia</taxon>
        <taxon>Thermomicrobiales</taxon>
        <taxon>environmental samples</taxon>
    </lineage>
</organism>
<dbReference type="AlphaFoldDB" id="A0A6J4TAG6"/>
<proteinExistence type="predicted"/>
<feature type="region of interest" description="Disordered" evidence="1">
    <location>
        <begin position="37"/>
        <end position="99"/>
    </location>
</feature>
<feature type="non-terminal residue" evidence="2">
    <location>
        <position position="1"/>
    </location>
</feature>
<reference evidence="2" key="1">
    <citation type="submission" date="2020-02" db="EMBL/GenBank/DDBJ databases">
        <authorList>
            <person name="Meier V. D."/>
        </authorList>
    </citation>
    <scope>NUCLEOTIDE SEQUENCE</scope>
    <source>
        <strain evidence="2">AVDCRST_MAG73</strain>
    </source>
</reference>
<evidence type="ECO:0000313" key="2">
    <source>
        <dbReference type="EMBL" id="CAA9518555.1"/>
    </source>
</evidence>
<feature type="compositionally biased region" description="Low complexity" evidence="1">
    <location>
        <begin position="139"/>
        <end position="155"/>
    </location>
</feature>
<feature type="compositionally biased region" description="Gly residues" evidence="1">
    <location>
        <begin position="129"/>
        <end position="138"/>
    </location>
</feature>
<feature type="compositionally biased region" description="Gly residues" evidence="1">
    <location>
        <begin position="64"/>
        <end position="96"/>
    </location>
</feature>
<protein>
    <submittedName>
        <fullName evidence="2">Uncharacterized protein</fullName>
    </submittedName>
</protein>